<evidence type="ECO:0000256" key="1">
    <source>
        <dbReference type="SAM" id="MobiDB-lite"/>
    </source>
</evidence>
<dbReference type="EMBL" id="FMSP01000004">
    <property type="protein sequence ID" value="SCV69395.1"/>
    <property type="molecule type" value="Genomic_DNA"/>
</dbReference>
<dbReference type="AlphaFoldDB" id="A0A238F868"/>
<sequence>MSLARSCGHLARFAGVRMGVKPIATTATTSFTRPTASRRSIHAFAPTAPLLKKKPGKKNASSATPDAFDAEEFEEDQIDDIDNEPTHGTTSSSSLNDDTAAPRSASDYTTLHAYLSKRLELPHFAFKSNIPSTSAVRGLLQRTVRDDRSRTLQLLKLWRQRNLPCPDASTSTEFVRAWTRMNEIEEMVEVLARRDLYGLGLVVPGEFTKALQTLTTIEGEVADAKTLMPKFESAKTIQELLRLEGVKDLASIVSTLAMALRLNEPKVVRRLPALLDDLLEEARAINPEDAAKSLQSVPGKELQAWIVEQVKECKNRVEDPKDRAALGRILDRVQ</sequence>
<dbReference type="OrthoDB" id="10414840at2759"/>
<proteinExistence type="predicted"/>
<keyword evidence="3" id="KW-1185">Reference proteome</keyword>
<feature type="compositionally biased region" description="Polar residues" evidence="1">
    <location>
        <begin position="86"/>
        <end position="97"/>
    </location>
</feature>
<reference evidence="3" key="1">
    <citation type="submission" date="2016-09" db="EMBL/GenBank/DDBJ databases">
        <authorList>
            <person name="Jeantristanb JTB J.-T."/>
            <person name="Ricardo R."/>
        </authorList>
    </citation>
    <scope>NUCLEOTIDE SEQUENCE [LARGE SCALE GENOMIC DNA]</scope>
</reference>
<accession>A0A238F868</accession>
<organism evidence="2 3">
    <name type="scientific">Microbotryum intermedium</name>
    <dbReference type="NCBI Taxonomy" id="269621"/>
    <lineage>
        <taxon>Eukaryota</taxon>
        <taxon>Fungi</taxon>
        <taxon>Dikarya</taxon>
        <taxon>Basidiomycota</taxon>
        <taxon>Pucciniomycotina</taxon>
        <taxon>Microbotryomycetes</taxon>
        <taxon>Microbotryales</taxon>
        <taxon>Microbotryaceae</taxon>
        <taxon>Microbotryum</taxon>
    </lineage>
</organism>
<name>A0A238F868_9BASI</name>
<feature type="compositionally biased region" description="Acidic residues" evidence="1">
    <location>
        <begin position="68"/>
        <end position="83"/>
    </location>
</feature>
<evidence type="ECO:0000313" key="3">
    <source>
        <dbReference type="Proteomes" id="UP000198372"/>
    </source>
</evidence>
<feature type="region of interest" description="Disordered" evidence="1">
    <location>
        <begin position="45"/>
        <end position="103"/>
    </location>
</feature>
<dbReference type="Proteomes" id="UP000198372">
    <property type="component" value="Unassembled WGS sequence"/>
</dbReference>
<protein>
    <submittedName>
        <fullName evidence="2">BQ2448_2415 protein</fullName>
    </submittedName>
</protein>
<evidence type="ECO:0000313" key="2">
    <source>
        <dbReference type="EMBL" id="SCV69395.1"/>
    </source>
</evidence>
<gene>
    <name evidence="2" type="ORF">BQ2448_2415</name>
</gene>